<sequence length="237" mass="27250">MNRLLPKAISFDIYGTIIDWEGGTVDWYKKFFEKYKITGVSAAEIESAWEKLQFEYIRNYRPFRDVLMDTFKTTAWYYGFPYSEEDVISFADEMAKMRAFPDAKEGMEMIRSLGIKVCALSNVDNDIITESFRHEGIVMDAIVTAEDVGCYKPHYPGFLKSQEVMGCTAEEMHHAAFGFKYDCVPGNALGYTTVWIRRADMLRDAMDQEDLSFGDLKSYAIYLKGLKAIDEENGLVY</sequence>
<dbReference type="InterPro" id="IPR036412">
    <property type="entry name" value="HAD-like_sf"/>
</dbReference>
<name>A0A810QJB8_9FIRM</name>
<dbReference type="SFLD" id="SFLDG01129">
    <property type="entry name" value="C1.5:_HAD__Beta-PGM__Phosphata"/>
    <property type="match status" value="1"/>
</dbReference>
<dbReference type="RefSeq" id="WP_213543190.1">
    <property type="nucleotide sequence ID" value="NZ_AP023420.1"/>
</dbReference>
<dbReference type="AlphaFoldDB" id="A0A810QJB8"/>
<dbReference type="Gene3D" id="1.10.150.750">
    <property type="match status" value="1"/>
</dbReference>
<dbReference type="EMBL" id="AP023420">
    <property type="protein sequence ID" value="BCK84523.1"/>
    <property type="molecule type" value="Genomic_DNA"/>
</dbReference>
<dbReference type="Pfam" id="PF00702">
    <property type="entry name" value="Hydrolase"/>
    <property type="match status" value="1"/>
</dbReference>
<proteinExistence type="predicted"/>
<dbReference type="SUPFAM" id="SSF56784">
    <property type="entry name" value="HAD-like"/>
    <property type="match status" value="1"/>
</dbReference>
<dbReference type="InterPro" id="IPR051540">
    <property type="entry name" value="S-2-haloacid_dehalogenase"/>
</dbReference>
<dbReference type="PANTHER" id="PTHR43316:SF9">
    <property type="entry name" value="ACID DEHALOGENASE, PUTATIVE (AFU_ORTHOLOGUE AFUA_6G14460)-RELATED"/>
    <property type="match status" value="1"/>
</dbReference>
<dbReference type="InterPro" id="IPR006439">
    <property type="entry name" value="HAD-SF_hydro_IA"/>
</dbReference>
<dbReference type="GO" id="GO:0016787">
    <property type="term" value="F:hydrolase activity"/>
    <property type="evidence" value="ECO:0007669"/>
    <property type="project" value="UniProtKB-KW"/>
</dbReference>
<protein>
    <submittedName>
        <fullName evidence="2">Haloacid dehalogenase</fullName>
    </submittedName>
</protein>
<dbReference type="Proteomes" id="UP000679848">
    <property type="component" value="Chromosome"/>
</dbReference>
<dbReference type="PRINTS" id="PR00413">
    <property type="entry name" value="HADHALOGNASE"/>
</dbReference>
<organism evidence="2 3">
    <name type="scientific">Pusillibacter faecalis</name>
    <dbReference type="NCBI Taxonomy" id="2714358"/>
    <lineage>
        <taxon>Bacteria</taxon>
        <taxon>Bacillati</taxon>
        <taxon>Bacillota</taxon>
        <taxon>Clostridia</taxon>
        <taxon>Eubacteriales</taxon>
        <taxon>Oscillospiraceae</taxon>
        <taxon>Pusillibacter</taxon>
    </lineage>
</organism>
<reference evidence="2" key="1">
    <citation type="submission" date="2020-09" db="EMBL/GenBank/DDBJ databases">
        <title>New species isolated from human feces.</title>
        <authorList>
            <person name="Kitahara M."/>
            <person name="Shigeno Y."/>
            <person name="Shime M."/>
            <person name="Matsumoto Y."/>
            <person name="Nakamura S."/>
            <person name="Motooka D."/>
            <person name="Fukuoka S."/>
            <person name="Nishikawa H."/>
            <person name="Benno Y."/>
        </authorList>
    </citation>
    <scope>NUCLEOTIDE SEQUENCE</scope>
    <source>
        <strain evidence="2">MM59</strain>
    </source>
</reference>
<evidence type="ECO:0000313" key="2">
    <source>
        <dbReference type="EMBL" id="BCK84523.1"/>
    </source>
</evidence>
<dbReference type="PANTHER" id="PTHR43316">
    <property type="entry name" value="HYDROLASE, HALOACID DELAHOGENASE-RELATED"/>
    <property type="match status" value="1"/>
</dbReference>
<dbReference type="SFLD" id="SFLDS00003">
    <property type="entry name" value="Haloacid_Dehalogenase"/>
    <property type="match status" value="1"/>
</dbReference>
<dbReference type="InterPro" id="IPR023214">
    <property type="entry name" value="HAD_sf"/>
</dbReference>
<keyword evidence="3" id="KW-1185">Reference proteome</keyword>
<accession>A0A810QJB8</accession>
<evidence type="ECO:0000256" key="1">
    <source>
        <dbReference type="ARBA" id="ARBA00022801"/>
    </source>
</evidence>
<evidence type="ECO:0000313" key="3">
    <source>
        <dbReference type="Proteomes" id="UP000679848"/>
    </source>
</evidence>
<dbReference type="Gene3D" id="3.40.50.1000">
    <property type="entry name" value="HAD superfamily/HAD-like"/>
    <property type="match status" value="1"/>
</dbReference>
<keyword evidence="1" id="KW-0378">Hydrolase</keyword>
<dbReference type="KEGG" id="pfaa:MM59RIKEN_18420"/>
<gene>
    <name evidence="2" type="ORF">MM59RIKEN_18420</name>
</gene>